<keyword evidence="1" id="KW-0812">Transmembrane</keyword>
<evidence type="ECO:0000313" key="3">
    <source>
        <dbReference type="Proteomes" id="UP000189114"/>
    </source>
</evidence>
<dbReference type="Proteomes" id="UP000189114">
    <property type="component" value="Unassembled WGS sequence"/>
</dbReference>
<feature type="transmembrane region" description="Helical" evidence="1">
    <location>
        <begin position="166"/>
        <end position="188"/>
    </location>
</feature>
<reference evidence="3" key="1">
    <citation type="submission" date="2016-10" db="EMBL/GenBank/DDBJ databases">
        <title>Rodentibacter gen. nov. and new species.</title>
        <authorList>
            <person name="Christensen H."/>
        </authorList>
    </citation>
    <scope>NUCLEOTIDE SEQUENCE [LARGE SCALE GENOMIC DNA]</scope>
    <source>
        <strain evidence="3">Ppn152</strain>
    </source>
</reference>
<feature type="transmembrane region" description="Helical" evidence="1">
    <location>
        <begin position="31"/>
        <end position="49"/>
    </location>
</feature>
<accession>A0A1V3KPW7</accession>
<evidence type="ECO:0000256" key="1">
    <source>
        <dbReference type="SAM" id="Phobius"/>
    </source>
</evidence>
<dbReference type="AlphaFoldDB" id="A0A1V3KPW7"/>
<dbReference type="RefSeq" id="WP_077586068.1">
    <property type="nucleotide sequence ID" value="NZ_MLAE01000007.1"/>
</dbReference>
<proteinExistence type="predicted"/>
<protein>
    <submittedName>
        <fullName evidence="2">Uncharacterized protein</fullName>
    </submittedName>
</protein>
<keyword evidence="1" id="KW-0472">Membrane</keyword>
<dbReference type="EMBL" id="MLAE01000007">
    <property type="protein sequence ID" value="OOF79717.1"/>
    <property type="molecule type" value="Genomic_DNA"/>
</dbReference>
<gene>
    <name evidence="2" type="ORF">BKG96_01190</name>
</gene>
<name>A0A1V3KPW7_9PAST</name>
<feature type="transmembrane region" description="Helical" evidence="1">
    <location>
        <begin position="351"/>
        <end position="368"/>
    </location>
</feature>
<keyword evidence="1" id="KW-1133">Transmembrane helix</keyword>
<comment type="caution">
    <text evidence="2">The sequence shown here is derived from an EMBL/GenBank/DDBJ whole genome shotgun (WGS) entry which is preliminary data.</text>
</comment>
<sequence>MKLIYSEKLLARHVRFVNSDLIEIYRPTMQIWRLVIIIMGLGLAFISWIKHANSIYTRDDTFMTYVNWFIQPSTEKHNSYLQYAEEQATERQAIQTQLEKLAKGSKLPANFIEFRERHLNLNYFSARAQWDNYLALQQKLADNSVKSEQEYYQSNEHYTFDVKREVALGLIGFPLLALFVTLLLPNPYPIRIDRRRRMIYLKETSSDQFYIYQLPEWTKYDDIEQANLPLFLLPQGLYFILPDSGMKQLNRFQIGRLGLIRAKELQTFIQDFISGKYVHFTNTTPPKSLNIIDCLLGTAFYSYQYTPEIIEKGIDHYQQNWGNLSFEERKVQAEKMSQDMQEKSQSRMSELKIMLSIIMVIYAIFRLLRAF</sequence>
<organism evidence="2 3">
    <name type="scientific">Rodentibacter caecimuris</name>
    <dbReference type="NCBI Taxonomy" id="1796644"/>
    <lineage>
        <taxon>Bacteria</taxon>
        <taxon>Pseudomonadati</taxon>
        <taxon>Pseudomonadota</taxon>
        <taxon>Gammaproteobacteria</taxon>
        <taxon>Pasteurellales</taxon>
        <taxon>Pasteurellaceae</taxon>
        <taxon>Rodentibacter</taxon>
    </lineage>
</organism>
<evidence type="ECO:0000313" key="2">
    <source>
        <dbReference type="EMBL" id="OOF79717.1"/>
    </source>
</evidence>